<sequence length="697" mass="76268">MPHLNQLESQGSSGISRRDNGCLIMGTESPGGKPAKPVHVISKHYMLHCDPAQVGVVNPVFLGMERTGGNPAKPVAVTGRPNKPPPPPRNHVLDAWGRSVDLVSKPMRPPPPKSAEILHKQKLSAHQPPITTSPTDTVYANLVACLVGEVRLGLVPSKPQRTASIRDANTDGPKRKMANSNSTEDSGYESVEIQETTTTHSATLILRLPLDLPSEVFSIGCGVGAGELATGVESLFKLLRMERAFFRLGEDEGENVYESVSPTARSSSPECDSNTESTQHLKTRYANVRRSDGCMEMSPEYLKFRGNFVRSTSLPYCGSETESDIYSPYSFCGSEDIGDDDDWNSSSAHSWRVSKLRMRKGRSIVHKNLEDNYGAVVVANHEALAQVLEQMNQGPAVPPALRVLKTAANLCWADFSIPEDSHTLVVGRRAFHAALLGSHAVTVCVTQDQGMHCTLSAKGCFTLGPLAEFCDLVPAKYLPSSLRSHMQLVQACVTVLPRLQLHTIQSYASLLRERAIDECTKSGCFVLLQLVNALKLLQAQGTEETPASLSNFVLCGEERLCVLPGVVRSHQQEEKVSLCQCAMLAVKELLPEVLLRHLVTSLLSQERATSLSQVKSVLEFSLWGPADIVLDAERELALQRWLDLERATVLHGLVRTRVDLTPFEECHLLFLVRTSAKMMGEASVLLDSQSKPEATNF</sequence>
<feature type="region of interest" description="Disordered" evidence="1">
    <location>
        <begin position="260"/>
        <end position="280"/>
    </location>
</feature>
<reference evidence="2 3" key="1">
    <citation type="submission" date="2023-02" db="EMBL/GenBank/DDBJ databases">
        <title>LHISI_Scaffold_Assembly.</title>
        <authorList>
            <person name="Stuart O.P."/>
            <person name="Cleave R."/>
            <person name="Magrath M.J.L."/>
            <person name="Mikheyev A.S."/>
        </authorList>
    </citation>
    <scope>NUCLEOTIDE SEQUENCE [LARGE SCALE GENOMIC DNA]</scope>
    <source>
        <strain evidence="2">Daus_M_001</strain>
        <tissue evidence="2">Leg muscle</tissue>
    </source>
</reference>
<dbReference type="Proteomes" id="UP001159363">
    <property type="component" value="Chromosome 1"/>
</dbReference>
<comment type="caution">
    <text evidence="2">The sequence shown here is derived from an EMBL/GenBank/DDBJ whole genome shotgun (WGS) entry which is preliminary data.</text>
</comment>
<dbReference type="EMBL" id="JARBHB010000001">
    <property type="protein sequence ID" value="KAJ8898257.1"/>
    <property type="molecule type" value="Genomic_DNA"/>
</dbReference>
<feature type="region of interest" description="Disordered" evidence="1">
    <location>
        <begin position="71"/>
        <end position="92"/>
    </location>
</feature>
<proteinExistence type="predicted"/>
<feature type="region of interest" description="Disordered" evidence="1">
    <location>
        <begin position="161"/>
        <end position="194"/>
    </location>
</feature>
<accession>A0ABQ9INK6</accession>
<dbReference type="PANTHER" id="PTHR37970:SF1">
    <property type="entry name" value="SERINE-RICH ADHESIN FOR PLATELETS"/>
    <property type="match status" value="1"/>
</dbReference>
<evidence type="ECO:0000313" key="2">
    <source>
        <dbReference type="EMBL" id="KAJ8898257.1"/>
    </source>
</evidence>
<evidence type="ECO:0000256" key="1">
    <source>
        <dbReference type="SAM" id="MobiDB-lite"/>
    </source>
</evidence>
<name>A0ABQ9INK6_9NEOP</name>
<organism evidence="2 3">
    <name type="scientific">Dryococelus australis</name>
    <dbReference type="NCBI Taxonomy" id="614101"/>
    <lineage>
        <taxon>Eukaryota</taxon>
        <taxon>Metazoa</taxon>
        <taxon>Ecdysozoa</taxon>
        <taxon>Arthropoda</taxon>
        <taxon>Hexapoda</taxon>
        <taxon>Insecta</taxon>
        <taxon>Pterygota</taxon>
        <taxon>Neoptera</taxon>
        <taxon>Polyneoptera</taxon>
        <taxon>Phasmatodea</taxon>
        <taxon>Verophasmatodea</taxon>
        <taxon>Anareolatae</taxon>
        <taxon>Phasmatidae</taxon>
        <taxon>Eurycanthinae</taxon>
        <taxon>Dryococelus</taxon>
    </lineage>
</organism>
<keyword evidence="3" id="KW-1185">Reference proteome</keyword>
<protein>
    <submittedName>
        <fullName evidence="2">Uncharacterized protein</fullName>
    </submittedName>
</protein>
<gene>
    <name evidence="2" type="ORF">PR048_003617</name>
</gene>
<feature type="compositionally biased region" description="Polar residues" evidence="1">
    <location>
        <begin position="1"/>
        <end position="15"/>
    </location>
</feature>
<evidence type="ECO:0000313" key="3">
    <source>
        <dbReference type="Proteomes" id="UP001159363"/>
    </source>
</evidence>
<feature type="region of interest" description="Disordered" evidence="1">
    <location>
        <begin position="1"/>
        <end position="34"/>
    </location>
</feature>
<dbReference type="PANTHER" id="PTHR37970">
    <property type="entry name" value="PROTEIN CBG08587"/>
    <property type="match status" value="1"/>
</dbReference>